<comment type="caution">
    <text evidence="3">The sequence shown here is derived from an EMBL/GenBank/DDBJ whole genome shotgun (WGS) entry which is preliminary data.</text>
</comment>
<proteinExistence type="predicted"/>
<keyword evidence="1" id="KW-1133">Transmembrane helix</keyword>
<keyword evidence="1" id="KW-0472">Membrane</keyword>
<dbReference type="EMBL" id="JAUSVP010000011">
    <property type="protein sequence ID" value="MDQ0448906.1"/>
    <property type="molecule type" value="Genomic_DNA"/>
</dbReference>
<sequence length="241" mass="25529">MRASPPASPPSRGRGSVIGEAADRAGSVLAGLLDAARLTGTVDPQLIDDGLDPILGAVSEAGLGAWLDTVRAYDDATYQHCLLVAGLAATFGIALGYGLRDREQVVRAALVHDVGKARIPLGILNKAGPLDPAERAVMRTHTTLGHALLIETGGFEDALLSVVRHHHELLDGTGYPDKLSGDEIPGIVRFITICDIYAALIERRPYREPLPTSEALGHLRAMGRKLDPTLVAAFERAVAEL</sequence>
<dbReference type="Gene3D" id="1.10.3210.10">
    <property type="entry name" value="Hypothetical protein af1432"/>
    <property type="match status" value="1"/>
</dbReference>
<feature type="transmembrane region" description="Helical" evidence="1">
    <location>
        <begin position="77"/>
        <end position="99"/>
    </location>
</feature>
<dbReference type="Proteomes" id="UP001231124">
    <property type="component" value="Unassembled WGS sequence"/>
</dbReference>
<gene>
    <name evidence="3" type="ORF">QO012_003418</name>
</gene>
<reference evidence="3 4" key="1">
    <citation type="submission" date="2023-07" db="EMBL/GenBank/DDBJ databases">
        <title>Genomic Encyclopedia of Type Strains, Phase IV (KMG-IV): sequencing the most valuable type-strain genomes for metagenomic binning, comparative biology and taxonomic classification.</title>
        <authorList>
            <person name="Goeker M."/>
        </authorList>
    </citation>
    <scope>NUCLEOTIDE SEQUENCE [LARGE SCALE GENOMIC DNA]</scope>
    <source>
        <strain evidence="3 4">DSM 19013</strain>
    </source>
</reference>
<dbReference type="PROSITE" id="PS51832">
    <property type="entry name" value="HD_GYP"/>
    <property type="match status" value="1"/>
</dbReference>
<accession>A0ABU0I2S8</accession>
<dbReference type="InterPro" id="IPR037522">
    <property type="entry name" value="HD_GYP_dom"/>
</dbReference>
<evidence type="ECO:0000313" key="3">
    <source>
        <dbReference type="EMBL" id="MDQ0448906.1"/>
    </source>
</evidence>
<evidence type="ECO:0000259" key="2">
    <source>
        <dbReference type="PROSITE" id="PS51832"/>
    </source>
</evidence>
<dbReference type="NCBIfam" id="TIGR00277">
    <property type="entry name" value="HDIG"/>
    <property type="match status" value="1"/>
</dbReference>
<dbReference type="InterPro" id="IPR006675">
    <property type="entry name" value="HDIG_dom"/>
</dbReference>
<dbReference type="RefSeq" id="WP_238202083.1">
    <property type="nucleotide sequence ID" value="NZ_BPQE01000008.1"/>
</dbReference>
<evidence type="ECO:0000313" key="4">
    <source>
        <dbReference type="Proteomes" id="UP001231124"/>
    </source>
</evidence>
<dbReference type="Pfam" id="PF13487">
    <property type="entry name" value="HD_5"/>
    <property type="match status" value="1"/>
</dbReference>
<organism evidence="3 4">
    <name type="scientific">Methylobacterium aerolatum</name>
    <dbReference type="NCBI Taxonomy" id="418708"/>
    <lineage>
        <taxon>Bacteria</taxon>
        <taxon>Pseudomonadati</taxon>
        <taxon>Pseudomonadota</taxon>
        <taxon>Alphaproteobacteria</taxon>
        <taxon>Hyphomicrobiales</taxon>
        <taxon>Methylobacteriaceae</taxon>
        <taxon>Methylobacterium</taxon>
    </lineage>
</organism>
<dbReference type="SMART" id="SM00471">
    <property type="entry name" value="HDc"/>
    <property type="match status" value="1"/>
</dbReference>
<dbReference type="CDD" id="cd00077">
    <property type="entry name" value="HDc"/>
    <property type="match status" value="1"/>
</dbReference>
<protein>
    <submittedName>
        <fullName evidence="3">Nucleotidyltransferase with HDIG domain</fullName>
    </submittedName>
</protein>
<dbReference type="InterPro" id="IPR003607">
    <property type="entry name" value="HD/PDEase_dom"/>
</dbReference>
<feature type="domain" description="HD-GYP" evidence="2">
    <location>
        <begin position="55"/>
        <end position="241"/>
    </location>
</feature>
<dbReference type="PANTHER" id="PTHR43155:SF2">
    <property type="entry name" value="CYCLIC DI-GMP PHOSPHODIESTERASE PA4108"/>
    <property type="match status" value="1"/>
</dbReference>
<evidence type="ECO:0000256" key="1">
    <source>
        <dbReference type="SAM" id="Phobius"/>
    </source>
</evidence>
<keyword evidence="4" id="KW-1185">Reference proteome</keyword>
<dbReference type="PANTHER" id="PTHR43155">
    <property type="entry name" value="CYCLIC DI-GMP PHOSPHODIESTERASE PA4108-RELATED"/>
    <property type="match status" value="1"/>
</dbReference>
<name>A0ABU0I2S8_9HYPH</name>
<keyword evidence="1" id="KW-0812">Transmembrane</keyword>
<dbReference type="SUPFAM" id="SSF109604">
    <property type="entry name" value="HD-domain/PDEase-like"/>
    <property type="match status" value="1"/>
</dbReference>